<dbReference type="GO" id="GO:0003700">
    <property type="term" value="F:DNA-binding transcription factor activity"/>
    <property type="evidence" value="ECO:0007669"/>
    <property type="project" value="InterPro"/>
</dbReference>
<evidence type="ECO:0000256" key="3">
    <source>
        <dbReference type="ARBA" id="ARBA00023163"/>
    </source>
</evidence>
<organism evidence="6 7">
    <name type="scientific">Agromyces fucosus</name>
    <dbReference type="NCBI Taxonomy" id="41985"/>
    <lineage>
        <taxon>Bacteria</taxon>
        <taxon>Bacillati</taxon>
        <taxon>Actinomycetota</taxon>
        <taxon>Actinomycetes</taxon>
        <taxon>Micrococcales</taxon>
        <taxon>Microbacteriaceae</taxon>
        <taxon>Agromyces</taxon>
    </lineage>
</organism>
<sequence>MSSPWRRSSRPSASWPSSASACGSSCARSSTDRAVASATDSSGTAGTTVDRVAGLVRAEILSGVLAPDTPLREEAAAEQFGVSRHTVRAAFQRLVSERLAVAEAYRGVRVASFDRAHVIALQQYRAALEVEAVRIAGERHGEEWPGEVLAPARATLDALDRLADTDADVDAGGGIDWLEVERLHAEFHHAVVAASMSPRIIEAHAALGSELLLFLLHVRPHYTLDTLIEEHRALLDELPTRGGDAVREHLEHSTRLLTGA</sequence>
<dbReference type="InterPro" id="IPR036390">
    <property type="entry name" value="WH_DNA-bd_sf"/>
</dbReference>
<dbReference type="SMART" id="SM00345">
    <property type="entry name" value="HTH_GNTR"/>
    <property type="match status" value="1"/>
</dbReference>
<dbReference type="PANTHER" id="PTHR43537">
    <property type="entry name" value="TRANSCRIPTIONAL REGULATOR, GNTR FAMILY"/>
    <property type="match status" value="1"/>
</dbReference>
<dbReference type="Pfam" id="PF07729">
    <property type="entry name" value="FCD"/>
    <property type="match status" value="1"/>
</dbReference>
<dbReference type="GO" id="GO:0003677">
    <property type="term" value="F:DNA binding"/>
    <property type="evidence" value="ECO:0007669"/>
    <property type="project" value="UniProtKB-KW"/>
</dbReference>
<protein>
    <submittedName>
        <fullName evidence="6">GntR family transcriptional regulator</fullName>
    </submittedName>
</protein>
<evidence type="ECO:0000256" key="1">
    <source>
        <dbReference type="ARBA" id="ARBA00023015"/>
    </source>
</evidence>
<feature type="region of interest" description="Disordered" evidence="4">
    <location>
        <begin position="1"/>
        <end position="21"/>
    </location>
</feature>
<dbReference type="PROSITE" id="PS51257">
    <property type="entry name" value="PROKAR_LIPOPROTEIN"/>
    <property type="match status" value="1"/>
</dbReference>
<keyword evidence="7" id="KW-1185">Reference proteome</keyword>
<gene>
    <name evidence="6" type="ORF">ESP57_09905</name>
</gene>
<dbReference type="EMBL" id="SDPO01000002">
    <property type="protein sequence ID" value="RXZ49233.1"/>
    <property type="molecule type" value="Genomic_DNA"/>
</dbReference>
<dbReference type="SUPFAM" id="SSF46785">
    <property type="entry name" value="Winged helix' DNA-binding domain"/>
    <property type="match status" value="1"/>
</dbReference>
<name>A0A4V1QSQ7_9MICO</name>
<dbReference type="CDD" id="cd07377">
    <property type="entry name" value="WHTH_GntR"/>
    <property type="match status" value="1"/>
</dbReference>
<evidence type="ECO:0000256" key="4">
    <source>
        <dbReference type="SAM" id="MobiDB-lite"/>
    </source>
</evidence>
<dbReference type="InterPro" id="IPR008920">
    <property type="entry name" value="TF_FadR/GntR_C"/>
</dbReference>
<dbReference type="PROSITE" id="PS50949">
    <property type="entry name" value="HTH_GNTR"/>
    <property type="match status" value="1"/>
</dbReference>
<reference evidence="6 7" key="1">
    <citation type="submission" date="2019-01" db="EMBL/GenBank/DDBJ databases">
        <authorList>
            <person name="Li J."/>
        </authorList>
    </citation>
    <scope>NUCLEOTIDE SEQUENCE [LARGE SCALE GENOMIC DNA]</scope>
    <source>
        <strain evidence="6 7">CCUG 35506</strain>
    </source>
</reference>
<comment type="caution">
    <text evidence="6">The sequence shown here is derived from an EMBL/GenBank/DDBJ whole genome shotgun (WGS) entry which is preliminary data.</text>
</comment>
<dbReference type="OrthoDB" id="5243844at2"/>
<dbReference type="InterPro" id="IPR011711">
    <property type="entry name" value="GntR_C"/>
</dbReference>
<dbReference type="InterPro" id="IPR036388">
    <property type="entry name" value="WH-like_DNA-bd_sf"/>
</dbReference>
<evidence type="ECO:0000313" key="6">
    <source>
        <dbReference type="EMBL" id="RXZ49233.1"/>
    </source>
</evidence>
<keyword evidence="1" id="KW-0805">Transcription regulation</keyword>
<dbReference type="Gene3D" id="1.20.120.530">
    <property type="entry name" value="GntR ligand-binding domain-like"/>
    <property type="match status" value="1"/>
</dbReference>
<proteinExistence type="predicted"/>
<dbReference type="InterPro" id="IPR000524">
    <property type="entry name" value="Tscrpt_reg_HTH_GntR"/>
</dbReference>
<dbReference type="AlphaFoldDB" id="A0A4V1QSQ7"/>
<dbReference type="Pfam" id="PF00392">
    <property type="entry name" value="GntR"/>
    <property type="match status" value="1"/>
</dbReference>
<keyword evidence="3" id="KW-0804">Transcription</keyword>
<dbReference type="Proteomes" id="UP000292935">
    <property type="component" value="Unassembled WGS sequence"/>
</dbReference>
<dbReference type="Gene3D" id="1.10.10.10">
    <property type="entry name" value="Winged helix-like DNA-binding domain superfamily/Winged helix DNA-binding domain"/>
    <property type="match status" value="1"/>
</dbReference>
<accession>A0A4V1QSQ7</accession>
<evidence type="ECO:0000256" key="2">
    <source>
        <dbReference type="ARBA" id="ARBA00023125"/>
    </source>
</evidence>
<dbReference type="PANTHER" id="PTHR43537:SF49">
    <property type="entry name" value="TRANSCRIPTIONAL REGULATORY PROTEIN"/>
    <property type="match status" value="1"/>
</dbReference>
<feature type="domain" description="HTH gntR-type" evidence="5">
    <location>
        <begin position="46"/>
        <end position="113"/>
    </location>
</feature>
<evidence type="ECO:0000313" key="7">
    <source>
        <dbReference type="Proteomes" id="UP000292935"/>
    </source>
</evidence>
<keyword evidence="2" id="KW-0238">DNA-binding</keyword>
<dbReference type="SUPFAM" id="SSF48008">
    <property type="entry name" value="GntR ligand-binding domain-like"/>
    <property type="match status" value="1"/>
</dbReference>
<evidence type="ECO:0000259" key="5">
    <source>
        <dbReference type="PROSITE" id="PS50949"/>
    </source>
</evidence>